<name>A0ACC4NYW0_9VIBR</name>
<comment type="caution">
    <text evidence="1">The sequence shown here is derived from an EMBL/GenBank/DDBJ whole genome shotgun (WGS) entry which is preliminary data.</text>
</comment>
<dbReference type="EMBL" id="JRWR01000004">
    <property type="protein sequence ID" value="KHD25429.1"/>
    <property type="molecule type" value="Genomic_DNA"/>
</dbReference>
<protein>
    <submittedName>
        <fullName evidence="1">Membrane protein</fullName>
    </submittedName>
</protein>
<evidence type="ECO:0000313" key="1">
    <source>
        <dbReference type="EMBL" id="KHD25429.1"/>
    </source>
</evidence>
<dbReference type="Proteomes" id="UP000030421">
    <property type="component" value="Unassembled WGS sequence"/>
</dbReference>
<keyword evidence="2" id="KW-1185">Reference proteome</keyword>
<accession>A0ACC4NYW0</accession>
<gene>
    <name evidence="1" type="ORF">NM09_06795</name>
</gene>
<organism evidence="1 2">
    <name type="scientific">Vibrio caribbeanicus</name>
    <dbReference type="NCBI Taxonomy" id="701175"/>
    <lineage>
        <taxon>Bacteria</taxon>
        <taxon>Pseudomonadati</taxon>
        <taxon>Pseudomonadota</taxon>
        <taxon>Gammaproteobacteria</taxon>
        <taxon>Vibrionales</taxon>
        <taxon>Vibrionaceae</taxon>
        <taxon>Vibrio</taxon>
    </lineage>
</organism>
<reference evidence="1" key="1">
    <citation type="submission" date="2014-10" db="EMBL/GenBank/DDBJ databases">
        <title>Genome sequencing of Vibrio caribbeanicus T14.</title>
        <authorList>
            <person name="Chan K.-G."/>
            <person name="Mohamad N.I."/>
        </authorList>
    </citation>
    <scope>NUCLEOTIDE SEQUENCE</scope>
    <source>
        <strain evidence="1">T14</strain>
    </source>
</reference>
<sequence>MTNSIASFIASFSADAISNAFIYLILSLLAVSVVLAAVSKASRFTAATTNILTSLGILGTFAGIVVGLMDFDPTNIDGSIESLLSGLKTAFLTSLVGMAASILYKAILGALPKKDVDAQQAVGPEEIFSVMSQQLKASTDQLNASNELIAAIKGDEDSSLTSQIKNLRTDINDGQRALNEQFKQVNDNHNEFKETLWAKMDEFGDLLSKSATEQVINALKEVIVEFNDKLTEQFGENFKRLDESVKKLVDWQENYRVQLEDMATKYQLGVDAISSTEKSVANINERAESIPATMEKLHQVMELGHGQVTELEHRLEAFKDLRDKAVEAMPQIREQMDTTMSVIGDSVKAASSHYENMLHESQTIIDNFSSTANQSVEVMRTNLEEGATKLAKELTTSAEKISHQLADAGEDFVQVTEDGVEGIKESFEVGVKKIAEELDSTTKEISTTLSSSSEQFAASTEESMNTMRSNLESGAQDISAQLKESAQDIGGKLAEASSDIQEQVGTATGGLSNVTNHLTDTTEQIRQHLEDSITELNGQLRVLVADIKDDSKETGRVLKEANQDLLASTKEIQQETTNAITKLHERLETTLEDVFQVQAQAVRRTFDSLEDQITDAVGKTGSAVEKQVEVLDLQMQQEINRTISEMGEALATVTQQFTRDYKALVREMNNVVTSSKMAV</sequence>
<proteinExistence type="predicted"/>
<evidence type="ECO:0000313" key="2">
    <source>
        <dbReference type="Proteomes" id="UP000030421"/>
    </source>
</evidence>